<dbReference type="GO" id="GO:0006412">
    <property type="term" value="P:translation"/>
    <property type="evidence" value="ECO:0007669"/>
    <property type="project" value="InterPro"/>
</dbReference>
<dbReference type="InterPro" id="IPR015946">
    <property type="entry name" value="KH_dom-like_a/b"/>
</dbReference>
<feature type="domain" description="KH type-2" evidence="7">
    <location>
        <begin position="21"/>
        <end position="95"/>
    </location>
</feature>
<dbReference type="NCBIfam" id="TIGR01008">
    <property type="entry name" value="uS3_euk_arch"/>
    <property type="match status" value="1"/>
</dbReference>
<gene>
    <name evidence="8" type="ORF">KIPB_002795</name>
</gene>
<evidence type="ECO:0000313" key="9">
    <source>
        <dbReference type="Proteomes" id="UP000265618"/>
    </source>
</evidence>
<dbReference type="CDD" id="cd02413">
    <property type="entry name" value="KH-II_40S_S3"/>
    <property type="match status" value="1"/>
</dbReference>
<dbReference type="GO" id="GO:0005634">
    <property type="term" value="C:nucleus"/>
    <property type="evidence" value="ECO:0007669"/>
    <property type="project" value="TreeGrafter"/>
</dbReference>
<evidence type="ECO:0000256" key="5">
    <source>
        <dbReference type="ARBA" id="ARBA00035408"/>
    </source>
</evidence>
<dbReference type="Pfam" id="PF07650">
    <property type="entry name" value="KH_2"/>
    <property type="match status" value="1"/>
</dbReference>
<dbReference type="SUPFAM" id="SSF54821">
    <property type="entry name" value="Ribosomal protein S3 C-terminal domain"/>
    <property type="match status" value="1"/>
</dbReference>
<dbReference type="GO" id="GO:0022627">
    <property type="term" value="C:cytosolic small ribosomal subunit"/>
    <property type="evidence" value="ECO:0007669"/>
    <property type="project" value="TreeGrafter"/>
</dbReference>
<proteinExistence type="inferred from homology"/>
<comment type="caution">
    <text evidence="8">The sequence shown here is derived from an EMBL/GenBank/DDBJ whole genome shotgun (WGS) entry which is preliminary data.</text>
</comment>
<keyword evidence="2" id="KW-0694">RNA-binding</keyword>
<evidence type="ECO:0000256" key="2">
    <source>
        <dbReference type="ARBA" id="ARBA00022884"/>
    </source>
</evidence>
<evidence type="ECO:0000313" key="8">
    <source>
        <dbReference type="EMBL" id="GCA62321.1"/>
    </source>
</evidence>
<dbReference type="OrthoDB" id="10248446at2759"/>
<dbReference type="EMBL" id="BDIP01000491">
    <property type="protein sequence ID" value="GCA62321.1"/>
    <property type="molecule type" value="Genomic_DNA"/>
</dbReference>
<evidence type="ECO:0000256" key="3">
    <source>
        <dbReference type="ARBA" id="ARBA00022980"/>
    </source>
</evidence>
<keyword evidence="4" id="KW-0687">Ribonucleoprotein</keyword>
<protein>
    <recommendedName>
        <fullName evidence="5">40S ribosomal protein S3</fullName>
    </recommendedName>
</protein>
<name>A0A391NJK5_9EUKA</name>
<dbReference type="PANTHER" id="PTHR11760:SF32">
    <property type="entry name" value="SMALL RIBOSOMAL SUBUNIT PROTEIN US3"/>
    <property type="match status" value="1"/>
</dbReference>
<dbReference type="SUPFAM" id="SSF54814">
    <property type="entry name" value="Prokaryotic type KH domain (KH-domain type II)"/>
    <property type="match status" value="1"/>
</dbReference>
<accession>A0A391NJK5</accession>
<dbReference type="InterPro" id="IPR001351">
    <property type="entry name" value="Ribosomal_uS3_C"/>
</dbReference>
<evidence type="ECO:0000259" key="6">
    <source>
        <dbReference type="Pfam" id="PF00189"/>
    </source>
</evidence>
<dbReference type="InterPro" id="IPR009019">
    <property type="entry name" value="KH_sf_prok-type"/>
</dbReference>
<comment type="similarity">
    <text evidence="1">Belongs to the universal ribosomal protein uS3 family.</text>
</comment>
<organism evidence="8 9">
    <name type="scientific">Kipferlia bialata</name>
    <dbReference type="NCBI Taxonomy" id="797122"/>
    <lineage>
        <taxon>Eukaryota</taxon>
        <taxon>Metamonada</taxon>
        <taxon>Carpediemonas-like organisms</taxon>
        <taxon>Kipferlia</taxon>
    </lineage>
</organism>
<dbReference type="PANTHER" id="PTHR11760">
    <property type="entry name" value="30S/40S RIBOSOMAL PROTEIN S3"/>
    <property type="match status" value="1"/>
</dbReference>
<dbReference type="InterPro" id="IPR036419">
    <property type="entry name" value="Ribosomal_S3_C_sf"/>
</dbReference>
<evidence type="ECO:0000259" key="7">
    <source>
        <dbReference type="Pfam" id="PF07650"/>
    </source>
</evidence>
<dbReference type="Gene3D" id="3.30.1140.32">
    <property type="entry name" value="Ribosomal protein S3, C-terminal domain"/>
    <property type="match status" value="1"/>
</dbReference>
<dbReference type="GO" id="GO:0003735">
    <property type="term" value="F:structural constituent of ribosome"/>
    <property type="evidence" value="ECO:0007669"/>
    <property type="project" value="InterPro"/>
</dbReference>
<dbReference type="Pfam" id="PF00189">
    <property type="entry name" value="Ribosomal_S3_C"/>
    <property type="match status" value="1"/>
</dbReference>
<evidence type="ECO:0000256" key="4">
    <source>
        <dbReference type="ARBA" id="ARBA00023274"/>
    </source>
</evidence>
<evidence type="ECO:0000256" key="1">
    <source>
        <dbReference type="ARBA" id="ARBA00010761"/>
    </source>
</evidence>
<dbReference type="InterPro" id="IPR004044">
    <property type="entry name" value="KH_dom_type_2"/>
</dbReference>
<dbReference type="InterPro" id="IPR057258">
    <property type="entry name" value="Ribosomal_uS3"/>
</dbReference>
<feature type="domain" description="Small ribosomal subunit protein uS3 C-terminal" evidence="6">
    <location>
        <begin position="109"/>
        <end position="190"/>
    </location>
</feature>
<dbReference type="InterPro" id="IPR005703">
    <property type="entry name" value="Ribosomal_uS3_euk/arc"/>
</dbReference>
<dbReference type="AlphaFoldDB" id="A0A391NJK5"/>
<reference evidence="8 9" key="1">
    <citation type="journal article" date="2018" name="PLoS ONE">
        <title>The draft genome of Kipferlia bialata reveals reductive genome evolution in fornicate parasites.</title>
        <authorList>
            <person name="Tanifuji G."/>
            <person name="Takabayashi S."/>
            <person name="Kume K."/>
            <person name="Takagi M."/>
            <person name="Nakayama T."/>
            <person name="Kamikawa R."/>
            <person name="Inagaki Y."/>
            <person name="Hashimoto T."/>
        </authorList>
    </citation>
    <scope>NUCLEOTIDE SEQUENCE [LARGE SCALE GENOMIC DNA]</scope>
    <source>
        <strain evidence="8">NY0173</strain>
    </source>
</reference>
<dbReference type="Gene3D" id="3.30.300.20">
    <property type="match status" value="1"/>
</dbReference>
<keyword evidence="9" id="KW-1185">Reference proteome</keyword>
<dbReference type="GO" id="GO:0003723">
    <property type="term" value="F:RNA binding"/>
    <property type="evidence" value="ECO:0007669"/>
    <property type="project" value="UniProtKB-KW"/>
</dbReference>
<sequence>MSSVSISKKRKVVEQGVFYAELNDFLRRELAADGYAGVTVKQTTVRTRIIIRATHYRDVHGENDFRINQLTMLIRKRWQFPENHPVSVYCEKVMDRGLCAEAMCESLRFRLESGFPVRRAAYAIVRFIMESGATGAEVVCSGKLRAQRAKVQKFRDGYIVASGAPGQEMVEVAKRDIQMRLGVIGIKVRIYAPRDKVMPDLVTVIEPKE</sequence>
<keyword evidence="3 8" id="KW-0689">Ribosomal protein</keyword>
<dbReference type="Proteomes" id="UP000265618">
    <property type="component" value="Unassembled WGS sequence"/>
</dbReference>
<dbReference type="FunFam" id="3.30.300.20:FF:000006">
    <property type="entry name" value="40S ribosomal protein S3"/>
    <property type="match status" value="1"/>
</dbReference>